<organism evidence="2 3">
    <name type="scientific">Rhizopus oryzae</name>
    <name type="common">Mucormycosis agent</name>
    <name type="synonym">Rhizopus arrhizus var. delemar</name>
    <dbReference type="NCBI Taxonomy" id="64495"/>
    <lineage>
        <taxon>Eukaryota</taxon>
        <taxon>Fungi</taxon>
        <taxon>Fungi incertae sedis</taxon>
        <taxon>Mucoromycota</taxon>
        <taxon>Mucoromycotina</taxon>
        <taxon>Mucoromycetes</taxon>
        <taxon>Mucorales</taxon>
        <taxon>Mucorineae</taxon>
        <taxon>Rhizopodaceae</taxon>
        <taxon>Rhizopus</taxon>
    </lineage>
</organism>
<keyword evidence="3" id="KW-1185">Reference proteome</keyword>
<reference evidence="2" key="1">
    <citation type="journal article" date="2020" name="Microb. Genom.">
        <title>Genetic diversity of clinical and environmental Mucorales isolates obtained from an investigation of mucormycosis cases among solid organ transplant recipients.</title>
        <authorList>
            <person name="Nguyen M.H."/>
            <person name="Kaul D."/>
            <person name="Muto C."/>
            <person name="Cheng S.J."/>
            <person name="Richter R.A."/>
            <person name="Bruno V.M."/>
            <person name="Liu G."/>
            <person name="Beyhan S."/>
            <person name="Sundermann A.J."/>
            <person name="Mounaud S."/>
            <person name="Pasculle A.W."/>
            <person name="Nierman W.C."/>
            <person name="Driscoll E."/>
            <person name="Cumbie R."/>
            <person name="Clancy C.J."/>
            <person name="Dupont C.L."/>
        </authorList>
    </citation>
    <scope>NUCLEOTIDE SEQUENCE</scope>
    <source>
        <strain evidence="2">GL11</strain>
    </source>
</reference>
<feature type="region of interest" description="Disordered" evidence="1">
    <location>
        <begin position="1"/>
        <end position="38"/>
    </location>
</feature>
<evidence type="ECO:0000256" key="1">
    <source>
        <dbReference type="SAM" id="MobiDB-lite"/>
    </source>
</evidence>
<feature type="compositionally biased region" description="Basic and acidic residues" evidence="1">
    <location>
        <begin position="9"/>
        <end position="18"/>
    </location>
</feature>
<gene>
    <name evidence="2" type="ORF">G6F64_011898</name>
</gene>
<evidence type="ECO:0000313" key="3">
    <source>
        <dbReference type="Proteomes" id="UP000716291"/>
    </source>
</evidence>
<evidence type="ECO:0000313" key="2">
    <source>
        <dbReference type="EMBL" id="KAG1301330.1"/>
    </source>
</evidence>
<dbReference type="EMBL" id="JAANQT010003177">
    <property type="protein sequence ID" value="KAG1301330.1"/>
    <property type="molecule type" value="Genomic_DNA"/>
</dbReference>
<accession>A0A9P7BLR8</accession>
<dbReference type="AlphaFoldDB" id="A0A9P7BLR8"/>
<sequence length="83" mass="9057">MTLGDNEERDSKPVDHESQASTQTSFVDRPLGDDTKPKHIKIHSTFDGRAIAGLHFTETKWMAKVMQDEGGNNGVGSISSIIS</sequence>
<comment type="caution">
    <text evidence="2">The sequence shown here is derived from an EMBL/GenBank/DDBJ whole genome shotgun (WGS) entry which is preliminary data.</text>
</comment>
<dbReference type="Proteomes" id="UP000716291">
    <property type="component" value="Unassembled WGS sequence"/>
</dbReference>
<proteinExistence type="predicted"/>
<name>A0A9P7BLR8_RHIOR</name>
<protein>
    <submittedName>
        <fullName evidence="2">Uncharacterized protein</fullName>
    </submittedName>
</protein>